<accession>A0A8T0FB29</accession>
<comment type="caution">
    <text evidence="1">The sequence shown here is derived from an EMBL/GenBank/DDBJ whole genome shotgun (WGS) entry which is preliminary data.</text>
</comment>
<reference evidence="1" key="2">
    <citation type="submission" date="2020-06" db="EMBL/GenBank/DDBJ databases">
        <authorList>
            <person name="Sheffer M."/>
        </authorList>
    </citation>
    <scope>NUCLEOTIDE SEQUENCE</scope>
</reference>
<dbReference type="AlphaFoldDB" id="A0A8T0FB29"/>
<sequence>MKGSREVPGTAWTSFTDNFDELKSESGIRNFVEYSVQMLIIQEIARYSKVINLFSSRCSSSSYPVILCLHPHLPAFFDLSMLLKFCLSLNTFDKLCVSTRLSFSGNKWYGFFEILPDTRDFAIMKGNREGPGTAWMSLWCACLIQTDYELRNMDREKKQRQNPKWRSGSSRTGFDLAGLVETSV</sequence>
<protein>
    <submittedName>
        <fullName evidence="1">Uncharacterized protein</fullName>
    </submittedName>
</protein>
<gene>
    <name evidence="1" type="ORF">HNY73_009626</name>
</gene>
<reference evidence="1" key="1">
    <citation type="journal article" date="2020" name="bioRxiv">
        <title>Chromosome-level reference genome of the European wasp spider Argiope bruennichi: a resource for studies on range expansion and evolutionary adaptation.</title>
        <authorList>
            <person name="Sheffer M.M."/>
            <person name="Hoppe A."/>
            <person name="Krehenwinkel H."/>
            <person name="Uhl G."/>
            <person name="Kuss A.W."/>
            <person name="Jensen L."/>
            <person name="Jensen C."/>
            <person name="Gillespie R.G."/>
            <person name="Hoff K.J."/>
            <person name="Prost S."/>
        </authorList>
    </citation>
    <scope>NUCLEOTIDE SEQUENCE</scope>
</reference>
<dbReference type="Proteomes" id="UP000807504">
    <property type="component" value="Unassembled WGS sequence"/>
</dbReference>
<evidence type="ECO:0000313" key="2">
    <source>
        <dbReference type="Proteomes" id="UP000807504"/>
    </source>
</evidence>
<name>A0A8T0FB29_ARGBR</name>
<evidence type="ECO:0000313" key="1">
    <source>
        <dbReference type="EMBL" id="KAF8788091.1"/>
    </source>
</evidence>
<dbReference type="EMBL" id="JABXBU010000015">
    <property type="protein sequence ID" value="KAF8788091.1"/>
    <property type="molecule type" value="Genomic_DNA"/>
</dbReference>
<organism evidence="1 2">
    <name type="scientific">Argiope bruennichi</name>
    <name type="common">Wasp spider</name>
    <name type="synonym">Aranea bruennichi</name>
    <dbReference type="NCBI Taxonomy" id="94029"/>
    <lineage>
        <taxon>Eukaryota</taxon>
        <taxon>Metazoa</taxon>
        <taxon>Ecdysozoa</taxon>
        <taxon>Arthropoda</taxon>
        <taxon>Chelicerata</taxon>
        <taxon>Arachnida</taxon>
        <taxon>Araneae</taxon>
        <taxon>Araneomorphae</taxon>
        <taxon>Entelegynae</taxon>
        <taxon>Araneoidea</taxon>
        <taxon>Araneidae</taxon>
        <taxon>Argiope</taxon>
    </lineage>
</organism>
<keyword evidence="2" id="KW-1185">Reference proteome</keyword>
<proteinExistence type="predicted"/>